<evidence type="ECO:0000313" key="8">
    <source>
        <dbReference type="Proteomes" id="UP000231267"/>
    </source>
</evidence>
<organism evidence="7 8">
    <name type="scientific">Candidatus Taenaricola geysiri</name>
    <dbReference type="NCBI Taxonomy" id="1974752"/>
    <lineage>
        <taxon>Bacteria</taxon>
        <taxon>Pseudomonadati</taxon>
        <taxon>Candidatus Omnitrophota</taxon>
        <taxon>Candidatus Taenaricola</taxon>
    </lineage>
</organism>
<dbReference type="Gene3D" id="3.50.50.60">
    <property type="entry name" value="FAD/NAD(P)-binding domain"/>
    <property type="match status" value="1"/>
</dbReference>
<dbReference type="NCBIfam" id="TIGR01317">
    <property type="entry name" value="GOGAT_sm_gam"/>
    <property type="match status" value="1"/>
</dbReference>
<dbReference type="PANTHER" id="PTHR43100:SF1">
    <property type="entry name" value="GLUTAMATE SYNTHASE [NADPH] SMALL CHAIN"/>
    <property type="match status" value="1"/>
</dbReference>
<keyword evidence="2" id="KW-0560">Oxidoreductase</keyword>
<keyword evidence="3" id="KW-0314">Glutamate biosynthesis</keyword>
<gene>
    <name evidence="7" type="ORF">COW11_00350</name>
</gene>
<proteinExistence type="predicted"/>
<evidence type="ECO:0000256" key="1">
    <source>
        <dbReference type="ARBA" id="ARBA00022605"/>
    </source>
</evidence>
<dbReference type="InterPro" id="IPR006005">
    <property type="entry name" value="Glut_synth_ssu1"/>
</dbReference>
<name>A0A2J0LLS7_9BACT</name>
<evidence type="ECO:0000313" key="7">
    <source>
        <dbReference type="EMBL" id="PIW67000.1"/>
    </source>
</evidence>
<dbReference type="InterPro" id="IPR023753">
    <property type="entry name" value="FAD/NAD-binding_dom"/>
</dbReference>
<dbReference type="SUPFAM" id="SSF51971">
    <property type="entry name" value="Nucleotide-binding domain"/>
    <property type="match status" value="1"/>
</dbReference>
<dbReference type="Pfam" id="PF07992">
    <property type="entry name" value="Pyr_redox_2"/>
    <property type="match status" value="1"/>
</dbReference>
<dbReference type="Pfam" id="PF14691">
    <property type="entry name" value="Fer4_20"/>
    <property type="match status" value="1"/>
</dbReference>
<dbReference type="InterPro" id="IPR051394">
    <property type="entry name" value="Glutamate_Synthase"/>
</dbReference>
<dbReference type="SUPFAM" id="SSF46548">
    <property type="entry name" value="alpha-helical ferredoxin"/>
    <property type="match status" value="1"/>
</dbReference>
<evidence type="ECO:0000259" key="5">
    <source>
        <dbReference type="Pfam" id="PF07992"/>
    </source>
</evidence>
<protein>
    <submittedName>
        <fullName evidence="7">Glutamate synthase</fullName>
    </submittedName>
</protein>
<dbReference type="InterPro" id="IPR028261">
    <property type="entry name" value="DPD_II"/>
</dbReference>
<comment type="pathway">
    <text evidence="4">Amino-acid biosynthesis.</text>
</comment>
<dbReference type="Gene3D" id="1.10.1060.10">
    <property type="entry name" value="Alpha-helical ferredoxin"/>
    <property type="match status" value="1"/>
</dbReference>
<dbReference type="PANTHER" id="PTHR43100">
    <property type="entry name" value="GLUTAMATE SYNTHASE [NADPH] SMALL CHAIN"/>
    <property type="match status" value="1"/>
</dbReference>
<dbReference type="GO" id="GO:0016639">
    <property type="term" value="F:oxidoreductase activity, acting on the CH-NH2 group of donors, NAD or NADP as acceptor"/>
    <property type="evidence" value="ECO:0007669"/>
    <property type="project" value="InterPro"/>
</dbReference>
<dbReference type="EMBL" id="PFGP01000007">
    <property type="protein sequence ID" value="PIW67000.1"/>
    <property type="molecule type" value="Genomic_DNA"/>
</dbReference>
<comment type="caution">
    <text evidence="7">The sequence shown here is derived from an EMBL/GenBank/DDBJ whole genome shotgun (WGS) entry which is preliminary data.</text>
</comment>
<dbReference type="GO" id="GO:0051536">
    <property type="term" value="F:iron-sulfur cluster binding"/>
    <property type="evidence" value="ECO:0007669"/>
    <property type="project" value="InterPro"/>
</dbReference>
<accession>A0A2J0LLS7</accession>
<reference evidence="7 8" key="1">
    <citation type="submission" date="2017-09" db="EMBL/GenBank/DDBJ databases">
        <title>Depth-based differentiation of microbial function through sediment-hosted aquifers and enrichment of novel symbionts in the deep terrestrial subsurface.</title>
        <authorList>
            <person name="Probst A.J."/>
            <person name="Ladd B."/>
            <person name="Jarett J.K."/>
            <person name="Geller-Mcgrath D.E."/>
            <person name="Sieber C.M."/>
            <person name="Emerson J.B."/>
            <person name="Anantharaman K."/>
            <person name="Thomas B.C."/>
            <person name="Malmstrom R."/>
            <person name="Stieglmeier M."/>
            <person name="Klingl A."/>
            <person name="Woyke T."/>
            <person name="Ryan C.M."/>
            <person name="Banfield J.F."/>
        </authorList>
    </citation>
    <scope>NUCLEOTIDE SEQUENCE [LARGE SCALE GENOMIC DNA]</scope>
    <source>
        <strain evidence="7">CG12_big_fil_rev_8_21_14_0_65_43_15</strain>
    </source>
</reference>
<evidence type="ECO:0000259" key="6">
    <source>
        <dbReference type="Pfam" id="PF14691"/>
    </source>
</evidence>
<evidence type="ECO:0000256" key="2">
    <source>
        <dbReference type="ARBA" id="ARBA00023002"/>
    </source>
</evidence>
<dbReference type="AlphaFoldDB" id="A0A2J0LLS7"/>
<feature type="domain" description="FAD/NAD(P)-binding" evidence="5">
    <location>
        <begin position="144"/>
        <end position="438"/>
    </location>
</feature>
<dbReference type="InterPro" id="IPR009051">
    <property type="entry name" value="Helical_ferredxn"/>
</dbReference>
<dbReference type="Gene3D" id="3.40.50.720">
    <property type="entry name" value="NAD(P)-binding Rossmann-like Domain"/>
    <property type="match status" value="1"/>
</dbReference>
<evidence type="ECO:0000256" key="4">
    <source>
        <dbReference type="ARBA" id="ARBA00029440"/>
    </source>
</evidence>
<sequence>MGDPKGFLKVKRQAMQYRPVCERVKDYKEVIAPVWASHSKDQASRCMDCGTPFCHWGCPVGNYIPEWNDAVFTGKWQKAIDLLHAANNLPEITGRICPSLCEYACVLGINDDPVTIRENELAIIEHAFKAGFIKPRPPKIRTKKKVAVIGSGPAGLACADQLNKAGHNVIVFEKDDLPGGIMRYGIPDFKLKKSILDRRINIFKKEGMVFKLNSSVNIKPKGFDAIVLAGGCRVPRDLNIPGRDLKGIYFAMDYLTQSNMRVRGEKIADKDLIDAKSKSVVVIGGGDTGSDCVGTANRQGAKCVVQIELLPQPSTCRPPNMPWPKYPLLLKTSSSHEEGADRKWSVNTKEFAGENGCVRKLMCVSGDNEFEIGVDLVILAMGFLHPEKTGMIKELDIQLDNRGNIRTDDNYMTPQKGIFAAGDMRRGQSLIVWAISEGRCAAYCVDKYLMGSSGLPIL</sequence>
<feature type="domain" description="Dihydroprymidine dehydrogenase" evidence="6">
    <location>
        <begin position="23"/>
        <end position="129"/>
    </location>
</feature>
<keyword evidence="1" id="KW-0028">Amino-acid biosynthesis</keyword>
<dbReference type="InterPro" id="IPR036188">
    <property type="entry name" value="FAD/NAD-bd_sf"/>
</dbReference>
<evidence type="ECO:0000256" key="3">
    <source>
        <dbReference type="ARBA" id="ARBA00023164"/>
    </source>
</evidence>
<dbReference type="GO" id="GO:0006537">
    <property type="term" value="P:glutamate biosynthetic process"/>
    <property type="evidence" value="ECO:0007669"/>
    <property type="project" value="UniProtKB-KW"/>
</dbReference>
<dbReference type="Proteomes" id="UP000231267">
    <property type="component" value="Unassembled WGS sequence"/>
</dbReference>
<dbReference type="PRINTS" id="PR00419">
    <property type="entry name" value="ADXRDTASE"/>
</dbReference>